<dbReference type="PANTHER" id="PTHR43537">
    <property type="entry name" value="TRANSCRIPTIONAL REGULATOR, GNTR FAMILY"/>
    <property type="match status" value="1"/>
</dbReference>
<organism evidence="5 6">
    <name type="scientific">Desulfamplus magnetovallimortis</name>
    <dbReference type="NCBI Taxonomy" id="1246637"/>
    <lineage>
        <taxon>Bacteria</taxon>
        <taxon>Pseudomonadati</taxon>
        <taxon>Thermodesulfobacteriota</taxon>
        <taxon>Desulfobacteria</taxon>
        <taxon>Desulfobacterales</taxon>
        <taxon>Desulfobacteraceae</taxon>
        <taxon>Desulfamplus</taxon>
    </lineage>
</organism>
<name>A0A1W1HBP2_9BACT</name>
<evidence type="ECO:0000256" key="1">
    <source>
        <dbReference type="ARBA" id="ARBA00023015"/>
    </source>
</evidence>
<dbReference type="SUPFAM" id="SSF46785">
    <property type="entry name" value="Winged helix' DNA-binding domain"/>
    <property type="match status" value="1"/>
</dbReference>
<protein>
    <submittedName>
        <fullName evidence="5">Regulatory protein GntR HTH</fullName>
    </submittedName>
</protein>
<dbReference type="Gene3D" id="1.10.10.10">
    <property type="entry name" value="Winged helix-like DNA-binding domain superfamily/Winged helix DNA-binding domain"/>
    <property type="match status" value="1"/>
</dbReference>
<dbReference type="InterPro" id="IPR036388">
    <property type="entry name" value="WH-like_DNA-bd_sf"/>
</dbReference>
<dbReference type="InterPro" id="IPR008920">
    <property type="entry name" value="TF_FadR/GntR_C"/>
</dbReference>
<dbReference type="OrthoDB" id="163333at2"/>
<sequence>MDKPLKPSEHAEKKLIAAIMEKKYKPGDHLPGERELAEQLNITRPTLRETLKHLSAQGWLTIQQGKPTRINDYLKDGGLGLLGAMVRNGKTLSKEMILNLMEIRVVLFPGITEIAVAKAPDELIKKLVKAKDLDNRAKSFADFDWELQLLIVNLTENPVFRMILNDFSPLFETLAYHYFQHEESRKHSSGYYDMLLNSIDKQDNDEMNLNLSESAIIVKEAMKHAMEFWKLNY</sequence>
<feature type="domain" description="HTH gntR-type" evidence="4">
    <location>
        <begin position="5"/>
        <end position="73"/>
    </location>
</feature>
<dbReference type="GO" id="GO:0000062">
    <property type="term" value="F:fatty-acyl-CoA binding"/>
    <property type="evidence" value="ECO:0007669"/>
    <property type="project" value="InterPro"/>
</dbReference>
<keyword evidence="2" id="KW-0238">DNA-binding</keyword>
<keyword evidence="6" id="KW-1185">Reference proteome</keyword>
<reference evidence="5 6" key="1">
    <citation type="submission" date="2017-03" db="EMBL/GenBank/DDBJ databases">
        <authorList>
            <person name="Afonso C.L."/>
            <person name="Miller P.J."/>
            <person name="Scott M.A."/>
            <person name="Spackman E."/>
            <person name="Goraichik I."/>
            <person name="Dimitrov K.M."/>
            <person name="Suarez D.L."/>
            <person name="Swayne D.E."/>
        </authorList>
    </citation>
    <scope>NUCLEOTIDE SEQUENCE [LARGE SCALE GENOMIC DNA]</scope>
    <source>
        <strain evidence="5">PRJEB14757</strain>
    </source>
</reference>
<dbReference type="PANTHER" id="PTHR43537:SF52">
    <property type="entry name" value="FATTY ACID METABOLISM REGULATOR PROTEIN"/>
    <property type="match status" value="1"/>
</dbReference>
<accession>A0A1W1HBP2</accession>
<dbReference type="SMART" id="SM00345">
    <property type="entry name" value="HTH_GNTR"/>
    <property type="match status" value="1"/>
</dbReference>
<evidence type="ECO:0000256" key="2">
    <source>
        <dbReference type="ARBA" id="ARBA00023125"/>
    </source>
</evidence>
<dbReference type="Pfam" id="PF00392">
    <property type="entry name" value="GntR"/>
    <property type="match status" value="1"/>
</dbReference>
<dbReference type="SUPFAM" id="SSF48008">
    <property type="entry name" value="GntR ligand-binding domain-like"/>
    <property type="match status" value="1"/>
</dbReference>
<dbReference type="PRINTS" id="PR00035">
    <property type="entry name" value="HTHGNTR"/>
</dbReference>
<proteinExistence type="predicted"/>
<dbReference type="InterPro" id="IPR000524">
    <property type="entry name" value="Tscrpt_reg_HTH_GntR"/>
</dbReference>
<keyword evidence="3" id="KW-0804">Transcription</keyword>
<evidence type="ECO:0000313" key="6">
    <source>
        <dbReference type="Proteomes" id="UP000191931"/>
    </source>
</evidence>
<dbReference type="CDD" id="cd07377">
    <property type="entry name" value="WHTH_GntR"/>
    <property type="match status" value="1"/>
</dbReference>
<dbReference type="PROSITE" id="PS50949">
    <property type="entry name" value="HTH_GNTR"/>
    <property type="match status" value="1"/>
</dbReference>
<dbReference type="Proteomes" id="UP000191931">
    <property type="component" value="Unassembled WGS sequence"/>
</dbReference>
<evidence type="ECO:0000259" key="4">
    <source>
        <dbReference type="PROSITE" id="PS50949"/>
    </source>
</evidence>
<dbReference type="InterPro" id="IPR028374">
    <property type="entry name" value="FadR_C"/>
</dbReference>
<dbReference type="STRING" id="1246637.MTBBW1_20053"/>
<dbReference type="Pfam" id="PF07840">
    <property type="entry name" value="FadR_C"/>
    <property type="match status" value="1"/>
</dbReference>
<evidence type="ECO:0000313" key="5">
    <source>
        <dbReference type="EMBL" id="SLM29856.1"/>
    </source>
</evidence>
<dbReference type="GO" id="GO:0019217">
    <property type="term" value="P:regulation of fatty acid metabolic process"/>
    <property type="evidence" value="ECO:0007669"/>
    <property type="project" value="InterPro"/>
</dbReference>
<dbReference type="InterPro" id="IPR036390">
    <property type="entry name" value="WH_DNA-bd_sf"/>
</dbReference>
<dbReference type="RefSeq" id="WP_080797746.1">
    <property type="nucleotide sequence ID" value="NZ_LT828540.1"/>
</dbReference>
<keyword evidence="1" id="KW-0805">Transcription regulation</keyword>
<dbReference type="GO" id="GO:0003700">
    <property type="term" value="F:DNA-binding transcription factor activity"/>
    <property type="evidence" value="ECO:0007669"/>
    <property type="project" value="InterPro"/>
</dbReference>
<dbReference type="EMBL" id="FWEV01000112">
    <property type="protein sequence ID" value="SLM29856.1"/>
    <property type="molecule type" value="Genomic_DNA"/>
</dbReference>
<dbReference type="Gene3D" id="1.20.120.530">
    <property type="entry name" value="GntR ligand-binding domain-like"/>
    <property type="match status" value="1"/>
</dbReference>
<dbReference type="AlphaFoldDB" id="A0A1W1HBP2"/>
<evidence type="ECO:0000256" key="3">
    <source>
        <dbReference type="ARBA" id="ARBA00023163"/>
    </source>
</evidence>
<dbReference type="GO" id="GO:0003677">
    <property type="term" value="F:DNA binding"/>
    <property type="evidence" value="ECO:0007669"/>
    <property type="project" value="UniProtKB-KW"/>
</dbReference>
<gene>
    <name evidence="5" type="ORF">MTBBW1_20053</name>
</gene>